<keyword evidence="4" id="KW-0249">Electron transport</keyword>
<dbReference type="GO" id="GO:0005886">
    <property type="term" value="C:plasma membrane"/>
    <property type="evidence" value="ECO:0007669"/>
    <property type="project" value="TreeGrafter"/>
</dbReference>
<dbReference type="GO" id="GO:0046872">
    <property type="term" value="F:metal ion binding"/>
    <property type="evidence" value="ECO:0007669"/>
    <property type="project" value="UniProtKB-KW"/>
</dbReference>
<dbReference type="Gene3D" id="2.60.40.10">
    <property type="entry name" value="Immunoglobulins"/>
    <property type="match status" value="1"/>
</dbReference>
<dbReference type="PANTHER" id="PTHR30176:SF3">
    <property type="entry name" value="FERREDOXIN-TYPE PROTEIN NAPH"/>
    <property type="match status" value="1"/>
</dbReference>
<keyword evidence="2" id="KW-0004">4Fe-4S</keyword>
<keyword evidence="5" id="KW-0408">Iron</keyword>
<evidence type="ECO:0000256" key="4">
    <source>
        <dbReference type="ARBA" id="ARBA00022982"/>
    </source>
</evidence>
<keyword evidence="3" id="KW-0479">Metal-binding</keyword>
<proteinExistence type="predicted"/>
<dbReference type="InterPro" id="IPR014116">
    <property type="entry name" value="Cyt_c_oxidase_cbb3_FixG"/>
</dbReference>
<sequence>MNDRIPAQLIETVDASTPIRLTPAQSGGPIHTRSFSGYFRNLRLLGGGLLMLLYFGTVWLNWNGRQAVLWDLGQQQFHIFGATFWPQDFILLSALLIIAAFGLFFITVLAGRVWCGYACPQSSWTWMFMWAEKVTEGDRLQRIKLDAAPWSPGKLLRRSAKHALWLAISLATALTFVGYFTPVRELVGDLTRLDIGLTSAFWLLFFTAATYLNAGWLREQVCLHMCPYSRFQSVMFDADTLLVSYDAARGEARGARRKDSDPRAQNLGDCIDCTLCVQVCPTGIDIRDGLQLDCISCGACIDVCDGVMDRMGYARGLLRYTSERALNRGATRFFRPRLVAYAVALMAMIGAFIWALEARPQLQLDVTRDRTLYRENMQGQIENMYRLKLINKTQQPRRYALTLTDGPFALHGPAEVSLAPGEIADLPVSVALLDDTHEFSQEVHFEARDLAQPASRVRTPSTFVAPLAALHQ</sequence>
<dbReference type="Pfam" id="PF12801">
    <property type="entry name" value="Fer4_5"/>
    <property type="match status" value="1"/>
</dbReference>
<dbReference type="Pfam" id="PF11614">
    <property type="entry name" value="FixG_C"/>
    <property type="match status" value="1"/>
</dbReference>
<dbReference type="PROSITE" id="PS00198">
    <property type="entry name" value="4FE4S_FER_1"/>
    <property type="match status" value="1"/>
</dbReference>
<keyword evidence="7" id="KW-1133">Transmembrane helix</keyword>
<gene>
    <name evidence="9" type="primary">ccoG</name>
    <name evidence="9" type="ORF">CXK95_18635</name>
</gene>
<dbReference type="Pfam" id="PF13746">
    <property type="entry name" value="Fer4_18"/>
    <property type="match status" value="1"/>
</dbReference>
<keyword evidence="10" id="KW-1185">Reference proteome</keyword>
<dbReference type="InterPro" id="IPR051684">
    <property type="entry name" value="Electron_Trans/Redox"/>
</dbReference>
<accession>A0A8E2QCH1</accession>
<dbReference type="GO" id="GO:0051539">
    <property type="term" value="F:4 iron, 4 sulfur cluster binding"/>
    <property type="evidence" value="ECO:0007669"/>
    <property type="project" value="UniProtKB-KW"/>
</dbReference>
<feature type="domain" description="4Fe-4S ferredoxin-type" evidence="8">
    <location>
        <begin position="260"/>
        <end position="289"/>
    </location>
</feature>
<dbReference type="RefSeq" id="WP_102829620.1">
    <property type="nucleotide sequence ID" value="NZ_CP065721.1"/>
</dbReference>
<organism evidence="9 10">
    <name type="scientific">Stutzerimonas degradans</name>
    <dbReference type="NCBI Taxonomy" id="2968968"/>
    <lineage>
        <taxon>Bacteria</taxon>
        <taxon>Pseudomonadati</taxon>
        <taxon>Pseudomonadota</taxon>
        <taxon>Gammaproteobacteria</taxon>
        <taxon>Pseudomonadales</taxon>
        <taxon>Pseudomonadaceae</taxon>
        <taxon>Stutzerimonas</taxon>
    </lineage>
</organism>
<comment type="caution">
    <text evidence="9">The sequence shown here is derived from an EMBL/GenBank/DDBJ whole genome shotgun (WGS) entry which is preliminary data.</text>
</comment>
<feature type="transmembrane region" description="Helical" evidence="7">
    <location>
        <begin position="89"/>
        <end position="110"/>
    </location>
</feature>
<evidence type="ECO:0000313" key="9">
    <source>
        <dbReference type="EMBL" id="PNF74976.1"/>
    </source>
</evidence>
<evidence type="ECO:0000259" key="8">
    <source>
        <dbReference type="PROSITE" id="PS51379"/>
    </source>
</evidence>
<dbReference type="FunFam" id="1.10.1060.10:FF:000015">
    <property type="entry name" value="Cytochrome c oxidase accessory protein CcoG"/>
    <property type="match status" value="1"/>
</dbReference>
<evidence type="ECO:0000256" key="3">
    <source>
        <dbReference type="ARBA" id="ARBA00022723"/>
    </source>
</evidence>
<dbReference type="InterPro" id="IPR017896">
    <property type="entry name" value="4Fe4S_Fe-S-bd"/>
</dbReference>
<evidence type="ECO:0000256" key="2">
    <source>
        <dbReference type="ARBA" id="ARBA00022485"/>
    </source>
</evidence>
<keyword evidence="7" id="KW-0812">Transmembrane</keyword>
<evidence type="ECO:0000256" key="5">
    <source>
        <dbReference type="ARBA" id="ARBA00023004"/>
    </source>
</evidence>
<dbReference type="InterPro" id="IPR032879">
    <property type="entry name" value="FixG_C"/>
</dbReference>
<feature type="transmembrane region" description="Helical" evidence="7">
    <location>
        <begin position="338"/>
        <end position="356"/>
    </location>
</feature>
<evidence type="ECO:0000313" key="10">
    <source>
        <dbReference type="Proteomes" id="UP000235881"/>
    </source>
</evidence>
<dbReference type="Proteomes" id="UP000235881">
    <property type="component" value="Unassembled WGS sequence"/>
</dbReference>
<dbReference type="InterPro" id="IPR013783">
    <property type="entry name" value="Ig-like_fold"/>
</dbReference>
<reference evidence="9 10" key="1">
    <citation type="submission" date="2018-01" db="EMBL/GenBank/DDBJ databases">
        <title>Denitrification phenotypes of diverse strains of Pseudomonas stutzeri.</title>
        <authorList>
            <person name="Milligan D.A."/>
            <person name="Bergaust L."/>
            <person name="Bakken L.R."/>
            <person name="Frostegard A."/>
        </authorList>
    </citation>
    <scope>NUCLEOTIDE SEQUENCE [LARGE SCALE GENOMIC DNA]</scope>
    <source>
        <strain evidence="9 10">DSM 50238</strain>
    </source>
</reference>
<dbReference type="PANTHER" id="PTHR30176">
    <property type="entry name" value="FERREDOXIN-TYPE PROTEIN NAPH"/>
    <property type="match status" value="1"/>
</dbReference>
<dbReference type="EMBL" id="POUK01000009">
    <property type="protein sequence ID" value="PNF74976.1"/>
    <property type="molecule type" value="Genomic_DNA"/>
</dbReference>
<keyword evidence="6" id="KW-0411">Iron-sulfur</keyword>
<dbReference type="AlphaFoldDB" id="A0A8E2QCH1"/>
<dbReference type="InterPro" id="IPR017900">
    <property type="entry name" value="4Fe4S_Fe_S_CS"/>
</dbReference>
<dbReference type="PROSITE" id="PS51379">
    <property type="entry name" value="4FE4S_FER_2"/>
    <property type="match status" value="1"/>
</dbReference>
<keyword evidence="1" id="KW-0813">Transport</keyword>
<evidence type="ECO:0000256" key="1">
    <source>
        <dbReference type="ARBA" id="ARBA00022448"/>
    </source>
</evidence>
<evidence type="ECO:0000256" key="7">
    <source>
        <dbReference type="SAM" id="Phobius"/>
    </source>
</evidence>
<feature type="transmembrane region" description="Helical" evidence="7">
    <location>
        <begin position="200"/>
        <end position="217"/>
    </location>
</feature>
<evidence type="ECO:0000256" key="6">
    <source>
        <dbReference type="ARBA" id="ARBA00023014"/>
    </source>
</evidence>
<keyword evidence="7" id="KW-0472">Membrane</keyword>
<protein>
    <submittedName>
        <fullName evidence="9">Cytochrome c oxidase accessory protein CcoG</fullName>
    </submittedName>
</protein>
<dbReference type="SUPFAM" id="SSF54862">
    <property type="entry name" value="4Fe-4S ferredoxins"/>
    <property type="match status" value="1"/>
</dbReference>
<dbReference type="NCBIfam" id="TIGR02745">
    <property type="entry name" value="ccoG_rdxA_fixG"/>
    <property type="match status" value="1"/>
</dbReference>
<feature type="transmembrane region" description="Helical" evidence="7">
    <location>
        <begin position="163"/>
        <end position="180"/>
    </location>
</feature>
<name>A0A8E2QCH1_9GAMM</name>
<feature type="transmembrane region" description="Helical" evidence="7">
    <location>
        <begin position="42"/>
        <end position="62"/>
    </location>
</feature>